<dbReference type="InterPro" id="IPR013216">
    <property type="entry name" value="Methyltransf_11"/>
</dbReference>
<dbReference type="Pfam" id="PF08241">
    <property type="entry name" value="Methyltransf_11"/>
    <property type="match status" value="1"/>
</dbReference>
<protein>
    <recommendedName>
        <fullName evidence="1">Methyltransferase type 11 domain-containing protein</fullName>
    </recommendedName>
</protein>
<keyword evidence="3" id="KW-1185">Reference proteome</keyword>
<name>A0ABN2K370_9ACTN</name>
<evidence type="ECO:0000313" key="3">
    <source>
        <dbReference type="Proteomes" id="UP001501057"/>
    </source>
</evidence>
<sequence length="221" mass="24490">MNPRLRAFVKPVARPVVLAANTPIARRRALRELESHPRPLKLEIGGNAPRAGWFVTNVGPFTKHYLDATAPWPIEDGAVELIYSDNVIEHIPLVPARTLFAEAYRTLQPGGAIRFVTPDLRAHVDRYLAGVAPKGDPEAAVYEESGLTVEHPLDWVRIPIASFEHHLGYVYDFDTLKLELERAGFTQVKRHELNESDHPGLAGLDLRAAEGGAQMAVEATR</sequence>
<reference evidence="2 3" key="1">
    <citation type="journal article" date="2019" name="Int. J. Syst. Evol. Microbiol.">
        <title>The Global Catalogue of Microorganisms (GCM) 10K type strain sequencing project: providing services to taxonomists for standard genome sequencing and annotation.</title>
        <authorList>
            <consortium name="The Broad Institute Genomics Platform"/>
            <consortium name="The Broad Institute Genome Sequencing Center for Infectious Disease"/>
            <person name="Wu L."/>
            <person name="Ma J."/>
        </authorList>
    </citation>
    <scope>NUCLEOTIDE SEQUENCE [LARGE SCALE GENOMIC DNA]</scope>
    <source>
        <strain evidence="2 3">JCM 13518</strain>
    </source>
</reference>
<feature type="domain" description="Methyltransferase type 11" evidence="1">
    <location>
        <begin position="67"/>
        <end position="113"/>
    </location>
</feature>
<dbReference type="RefSeq" id="WP_344202952.1">
    <property type="nucleotide sequence ID" value="NZ_BAAAME010000005.1"/>
</dbReference>
<evidence type="ECO:0000259" key="1">
    <source>
        <dbReference type="Pfam" id="PF08241"/>
    </source>
</evidence>
<dbReference type="Gene3D" id="3.40.50.150">
    <property type="entry name" value="Vaccinia Virus protein VP39"/>
    <property type="match status" value="1"/>
</dbReference>
<dbReference type="EMBL" id="BAAAME010000005">
    <property type="protein sequence ID" value="GAA1747416.1"/>
    <property type="molecule type" value="Genomic_DNA"/>
</dbReference>
<comment type="caution">
    <text evidence="2">The sequence shown here is derived from an EMBL/GenBank/DDBJ whole genome shotgun (WGS) entry which is preliminary data.</text>
</comment>
<accession>A0ABN2K370</accession>
<evidence type="ECO:0000313" key="2">
    <source>
        <dbReference type="EMBL" id="GAA1747416.1"/>
    </source>
</evidence>
<gene>
    <name evidence="2" type="ORF">GCM10009710_29360</name>
</gene>
<dbReference type="Proteomes" id="UP001501057">
    <property type="component" value="Unassembled WGS sequence"/>
</dbReference>
<dbReference type="SUPFAM" id="SSF53335">
    <property type="entry name" value="S-adenosyl-L-methionine-dependent methyltransferases"/>
    <property type="match status" value="1"/>
</dbReference>
<proteinExistence type="predicted"/>
<organism evidence="2 3">
    <name type="scientific">Aeromicrobium alkaliterrae</name>
    <dbReference type="NCBI Taxonomy" id="302168"/>
    <lineage>
        <taxon>Bacteria</taxon>
        <taxon>Bacillati</taxon>
        <taxon>Actinomycetota</taxon>
        <taxon>Actinomycetes</taxon>
        <taxon>Propionibacteriales</taxon>
        <taxon>Nocardioidaceae</taxon>
        <taxon>Aeromicrobium</taxon>
    </lineage>
</organism>
<dbReference type="InterPro" id="IPR029063">
    <property type="entry name" value="SAM-dependent_MTases_sf"/>
</dbReference>